<reference evidence="1" key="1">
    <citation type="submission" date="2020-03" db="EMBL/GenBank/DDBJ databases">
        <title>The deep terrestrial virosphere.</title>
        <authorList>
            <person name="Holmfeldt K."/>
            <person name="Nilsson E."/>
            <person name="Simone D."/>
            <person name="Lopez-Fernandez M."/>
            <person name="Wu X."/>
            <person name="de Brujin I."/>
            <person name="Lundin D."/>
            <person name="Andersson A."/>
            <person name="Bertilsson S."/>
            <person name="Dopson M."/>
        </authorList>
    </citation>
    <scope>NUCLEOTIDE SEQUENCE</scope>
    <source>
        <strain evidence="1">TM448A02083</strain>
    </source>
</reference>
<accession>A0A6H1ZV19</accession>
<evidence type="ECO:0000313" key="1">
    <source>
        <dbReference type="EMBL" id="QJA51358.1"/>
    </source>
</evidence>
<sequence>MCIITLPSCLYNKIRVCRQVTKKKFYARDGCYALMIMIGMFKNHRFMSIKFNL</sequence>
<dbReference type="AlphaFoldDB" id="A0A6H1ZV19"/>
<protein>
    <submittedName>
        <fullName evidence="1">Uncharacterized protein</fullName>
    </submittedName>
</protein>
<name>A0A6H1ZV19_9ZZZZ</name>
<proteinExistence type="predicted"/>
<organism evidence="1">
    <name type="scientific">viral metagenome</name>
    <dbReference type="NCBI Taxonomy" id="1070528"/>
    <lineage>
        <taxon>unclassified sequences</taxon>
        <taxon>metagenomes</taxon>
        <taxon>organismal metagenomes</taxon>
    </lineage>
</organism>
<dbReference type="EMBL" id="MT144256">
    <property type="protein sequence ID" value="QJA51358.1"/>
    <property type="molecule type" value="Genomic_DNA"/>
</dbReference>
<gene>
    <name evidence="1" type="ORF">TM448A02083_0006</name>
</gene>